<dbReference type="GO" id="GO:0006338">
    <property type="term" value="P:chromatin remodeling"/>
    <property type="evidence" value="ECO:0007669"/>
    <property type="project" value="InterPro"/>
</dbReference>
<feature type="compositionally biased region" description="Polar residues" evidence="9">
    <location>
        <begin position="379"/>
        <end position="393"/>
    </location>
</feature>
<feature type="compositionally biased region" description="Polar residues" evidence="9">
    <location>
        <begin position="305"/>
        <end position="353"/>
    </location>
</feature>
<keyword evidence="12" id="KW-1185">Reference proteome</keyword>
<dbReference type="InterPro" id="IPR018359">
    <property type="entry name" value="Bromodomain_CS"/>
</dbReference>
<feature type="compositionally biased region" description="Basic and acidic residues" evidence="9">
    <location>
        <begin position="16"/>
        <end position="32"/>
    </location>
</feature>
<dbReference type="AlphaFoldDB" id="A0A4S2MZ19"/>
<accession>A0A4S2MZ19</accession>
<protein>
    <submittedName>
        <fullName evidence="11">Bromodomain-containing protein</fullName>
    </submittedName>
</protein>
<dbReference type="GO" id="GO:0006368">
    <property type="term" value="P:transcription elongation by RNA polymerase II"/>
    <property type="evidence" value="ECO:0007669"/>
    <property type="project" value="TreeGrafter"/>
</dbReference>
<dbReference type="PANTHER" id="PTHR16062">
    <property type="entry name" value="SWI/SNF-RELATED"/>
    <property type="match status" value="1"/>
</dbReference>
<evidence type="ECO:0000256" key="8">
    <source>
        <dbReference type="PROSITE-ProRule" id="PRU00035"/>
    </source>
</evidence>
<dbReference type="STRING" id="341454.A0A4S2MZ19"/>
<evidence type="ECO:0000256" key="1">
    <source>
        <dbReference type="ARBA" id="ARBA00004123"/>
    </source>
</evidence>
<dbReference type="InParanoid" id="A0A4S2MZ19"/>
<evidence type="ECO:0000256" key="5">
    <source>
        <dbReference type="ARBA" id="ARBA00023117"/>
    </source>
</evidence>
<dbReference type="SMART" id="SM00297">
    <property type="entry name" value="BROMO"/>
    <property type="match status" value="2"/>
</dbReference>
<dbReference type="InterPro" id="IPR054551">
    <property type="entry name" value="RSC4_Ig-like"/>
</dbReference>
<dbReference type="SUPFAM" id="SSF47370">
    <property type="entry name" value="Bromodomain"/>
    <property type="match status" value="2"/>
</dbReference>
<dbReference type="InterPro" id="IPR001487">
    <property type="entry name" value="Bromodomain"/>
</dbReference>
<dbReference type="PRINTS" id="PR00503">
    <property type="entry name" value="BROMODOMAIN"/>
</dbReference>
<keyword evidence="5 8" id="KW-0103">Bromodomain</keyword>
<feature type="region of interest" description="Disordered" evidence="9">
    <location>
        <begin position="281"/>
        <end position="443"/>
    </location>
</feature>
<dbReference type="PROSITE" id="PS00633">
    <property type="entry name" value="BROMODOMAIN_1"/>
    <property type="match status" value="1"/>
</dbReference>
<proteinExistence type="predicted"/>
<evidence type="ECO:0000256" key="6">
    <source>
        <dbReference type="ARBA" id="ARBA00023163"/>
    </source>
</evidence>
<dbReference type="CDD" id="cd04369">
    <property type="entry name" value="Bromodomain"/>
    <property type="match status" value="1"/>
</dbReference>
<dbReference type="Proteomes" id="UP000298138">
    <property type="component" value="Unassembled WGS sequence"/>
</dbReference>
<dbReference type="GO" id="GO:0003682">
    <property type="term" value="F:chromatin binding"/>
    <property type="evidence" value="ECO:0007669"/>
    <property type="project" value="TreeGrafter"/>
</dbReference>
<keyword evidence="6" id="KW-0804">Transcription</keyword>
<evidence type="ECO:0000259" key="10">
    <source>
        <dbReference type="PROSITE" id="PS50014"/>
    </source>
</evidence>
<dbReference type="InterPro" id="IPR037382">
    <property type="entry name" value="Rsc/polybromo"/>
</dbReference>
<dbReference type="OrthoDB" id="1742084at2759"/>
<feature type="compositionally biased region" description="Low complexity" evidence="9">
    <location>
        <begin position="365"/>
        <end position="378"/>
    </location>
</feature>
<evidence type="ECO:0000256" key="7">
    <source>
        <dbReference type="ARBA" id="ARBA00023242"/>
    </source>
</evidence>
<dbReference type="Pfam" id="PF22994">
    <property type="entry name" value="RSC4_Ig_like"/>
    <property type="match status" value="1"/>
</dbReference>
<keyword evidence="4" id="KW-0805">Transcription regulation</keyword>
<feature type="region of interest" description="Disordered" evidence="9">
    <location>
        <begin position="1"/>
        <end position="35"/>
    </location>
</feature>
<dbReference type="InterPro" id="IPR036427">
    <property type="entry name" value="Bromodomain-like_sf"/>
</dbReference>
<keyword evidence="2" id="KW-0677">Repeat</keyword>
<organism evidence="11 12">
    <name type="scientific">Ascodesmis nigricans</name>
    <dbReference type="NCBI Taxonomy" id="341454"/>
    <lineage>
        <taxon>Eukaryota</taxon>
        <taxon>Fungi</taxon>
        <taxon>Dikarya</taxon>
        <taxon>Ascomycota</taxon>
        <taxon>Pezizomycotina</taxon>
        <taxon>Pezizomycetes</taxon>
        <taxon>Pezizales</taxon>
        <taxon>Ascodesmidaceae</taxon>
        <taxon>Ascodesmis</taxon>
    </lineage>
</organism>
<evidence type="ECO:0000256" key="9">
    <source>
        <dbReference type="SAM" id="MobiDB-lite"/>
    </source>
</evidence>
<keyword evidence="3" id="KW-0156">Chromatin regulator</keyword>
<evidence type="ECO:0000256" key="4">
    <source>
        <dbReference type="ARBA" id="ARBA00023015"/>
    </source>
</evidence>
<evidence type="ECO:0000256" key="2">
    <source>
        <dbReference type="ARBA" id="ARBA00022737"/>
    </source>
</evidence>
<dbReference type="GO" id="GO:0016586">
    <property type="term" value="C:RSC-type complex"/>
    <property type="evidence" value="ECO:0007669"/>
    <property type="project" value="InterPro"/>
</dbReference>
<evidence type="ECO:0000313" key="12">
    <source>
        <dbReference type="Proteomes" id="UP000298138"/>
    </source>
</evidence>
<dbReference type="PANTHER" id="PTHR16062:SF19">
    <property type="entry name" value="PROTEIN POLYBROMO-1"/>
    <property type="match status" value="1"/>
</dbReference>
<comment type="subcellular location">
    <subcellularLocation>
        <location evidence="1">Nucleus</location>
    </subcellularLocation>
</comment>
<evidence type="ECO:0000256" key="3">
    <source>
        <dbReference type="ARBA" id="ARBA00022853"/>
    </source>
</evidence>
<keyword evidence="7" id="KW-0539">Nucleus</keyword>
<gene>
    <name evidence="11" type="ORF">EX30DRAFT_363553</name>
</gene>
<reference evidence="11 12" key="1">
    <citation type="submission" date="2019-04" db="EMBL/GenBank/DDBJ databases">
        <title>Comparative genomics and transcriptomics to analyze fruiting body development in filamentous ascomycetes.</title>
        <authorList>
            <consortium name="DOE Joint Genome Institute"/>
            <person name="Lutkenhaus R."/>
            <person name="Traeger S."/>
            <person name="Breuer J."/>
            <person name="Kuo A."/>
            <person name="Lipzen A."/>
            <person name="Pangilinan J."/>
            <person name="Dilworth D."/>
            <person name="Sandor L."/>
            <person name="Poggeler S."/>
            <person name="Barry K."/>
            <person name="Grigoriev I.V."/>
            <person name="Nowrousian M."/>
        </authorList>
    </citation>
    <scope>NUCLEOTIDE SEQUENCE [LARGE SCALE GENOMIC DNA]</scope>
    <source>
        <strain evidence="11 12">CBS 389.68</strain>
    </source>
</reference>
<feature type="domain" description="Bromo" evidence="10">
    <location>
        <begin position="183"/>
        <end position="253"/>
    </location>
</feature>
<dbReference type="Pfam" id="PF00439">
    <property type="entry name" value="Bromodomain"/>
    <property type="match status" value="2"/>
</dbReference>
<feature type="domain" description="Bromo" evidence="10">
    <location>
        <begin position="50"/>
        <end position="118"/>
    </location>
</feature>
<sequence>MDRSRRASHASLGGADEDRARKRRRQSSDHPSARQQVQEVFDAVWNYQERNRNIRQDFEELPSKEALPDYYEKIDSPISLAEIQAKLDEYESIDAIKKDLFLMLENATTYNKTKSRVYNDALRLRSIVDRFIDEDSTARSKRNSDAVSTPSKASSRGSKTSATTMKDVQLAIIEEMWNLKDENREMVAYHFRSLPPKKDYPDYYEIIERPMCLSTIRTEAKKGIYQTWPDFEAAVHLITTNAEQYNDENSEIVRDARALEKFFLERLHQERVKLGDLHSGIKLRINPGSTSTPTSAPRIKLNVPKPTNTPINGTTRRTRTKTPSGTSPGRSLSPSNAPITRSSAASPMKTQSPIKAPPLQAPELSRSVSATSHTSATTQIPNGQSARSQTPQNLGAHPHHHQSATSPSAAAMLPPAQRLSATPRPASYSPSPTPAGGAHLQHPQPRSVYQYDEPRFRPENQDRSTYLLTSLHLSTHPPTSITPQNHRLPPSRTTVTAQYTLTLPSTHSTITLTPTLSPYLTSRPYRLSVEWKYAGSVKQVAPVQGRGSKGKPEYEVRLVPGGLNTVEVMAVTHAKREGAGVVGWEMERFRVWVNVLP</sequence>
<dbReference type="EMBL" id="ML220117">
    <property type="protein sequence ID" value="TGZ81971.1"/>
    <property type="molecule type" value="Genomic_DNA"/>
</dbReference>
<dbReference type="Gene3D" id="1.20.920.10">
    <property type="entry name" value="Bromodomain-like"/>
    <property type="match status" value="2"/>
</dbReference>
<name>A0A4S2MZ19_9PEZI</name>
<dbReference type="PROSITE" id="PS50014">
    <property type="entry name" value="BROMODOMAIN_2"/>
    <property type="match status" value="2"/>
</dbReference>
<evidence type="ECO:0000313" key="11">
    <source>
        <dbReference type="EMBL" id="TGZ81971.1"/>
    </source>
</evidence>
<feature type="region of interest" description="Disordered" evidence="9">
    <location>
        <begin position="139"/>
        <end position="162"/>
    </location>
</feature>
<feature type="compositionally biased region" description="Polar residues" evidence="9">
    <location>
        <begin position="145"/>
        <end position="162"/>
    </location>
</feature>